<name>A0A1E7FNQ9_9STRA</name>
<dbReference type="PANTHER" id="PTHR45918">
    <property type="entry name" value="ALPHA-1,3/1,6-MANNOSYLTRANSFERASE ALG2"/>
    <property type="match status" value="1"/>
</dbReference>
<dbReference type="Proteomes" id="UP000095751">
    <property type="component" value="Unassembled WGS sequence"/>
</dbReference>
<evidence type="ECO:0000259" key="11">
    <source>
        <dbReference type="Pfam" id="PF00534"/>
    </source>
</evidence>
<dbReference type="InterPro" id="IPR027054">
    <property type="entry name" value="ALG2"/>
</dbReference>
<keyword evidence="6" id="KW-1133">Transmembrane helix</keyword>
<evidence type="ECO:0000256" key="4">
    <source>
        <dbReference type="ARBA" id="ARBA00022692"/>
    </source>
</evidence>
<feature type="domain" description="Glycosyltransferase subfamily 4-like N-terminal" evidence="12">
    <location>
        <begin position="12"/>
        <end position="183"/>
    </location>
</feature>
<reference evidence="13 14" key="1">
    <citation type="submission" date="2016-09" db="EMBL/GenBank/DDBJ databases">
        <title>Extensive genetic diversity and differential bi-allelic expression allows diatom success in the polar Southern Ocean.</title>
        <authorList>
            <consortium name="DOE Joint Genome Institute"/>
            <person name="Mock T."/>
            <person name="Otillar R.P."/>
            <person name="Strauss J."/>
            <person name="Dupont C."/>
            <person name="Frickenhaus S."/>
            <person name="Maumus F."/>
            <person name="Mcmullan M."/>
            <person name="Sanges R."/>
            <person name="Schmutz J."/>
            <person name="Toseland A."/>
            <person name="Valas R."/>
            <person name="Veluchamy A."/>
            <person name="Ward B.J."/>
            <person name="Allen A."/>
            <person name="Barry K."/>
            <person name="Falciatore A."/>
            <person name="Ferrante M."/>
            <person name="Fortunato A.E."/>
            <person name="Gloeckner G."/>
            <person name="Gruber A."/>
            <person name="Hipkin R."/>
            <person name="Janech M."/>
            <person name="Kroth P."/>
            <person name="Leese F."/>
            <person name="Lindquist E."/>
            <person name="Lyon B.R."/>
            <person name="Martin J."/>
            <person name="Mayer C."/>
            <person name="Parker M."/>
            <person name="Quesneville H."/>
            <person name="Raymond J."/>
            <person name="Uhlig C."/>
            <person name="Valentin K.U."/>
            <person name="Worden A.Z."/>
            <person name="Armbrust E.V."/>
            <person name="Bowler C."/>
            <person name="Green B."/>
            <person name="Moulton V."/>
            <person name="Van Oosterhout C."/>
            <person name="Grigoriev I."/>
        </authorList>
    </citation>
    <scope>NUCLEOTIDE SEQUENCE [LARGE SCALE GENOMIC DNA]</scope>
    <source>
        <strain evidence="13 14">CCMP1102</strain>
    </source>
</reference>
<dbReference type="Pfam" id="PF13439">
    <property type="entry name" value="Glyco_transf_4"/>
    <property type="match status" value="1"/>
</dbReference>
<evidence type="ECO:0000256" key="3">
    <source>
        <dbReference type="ARBA" id="ARBA00022679"/>
    </source>
</evidence>
<feature type="non-terminal residue" evidence="13">
    <location>
        <position position="414"/>
    </location>
</feature>
<dbReference type="Pfam" id="PF00534">
    <property type="entry name" value="Glycos_transf_1"/>
    <property type="match status" value="1"/>
</dbReference>
<dbReference type="InterPro" id="IPR001296">
    <property type="entry name" value="Glyco_trans_1"/>
</dbReference>
<keyword evidence="7" id="KW-0472">Membrane</keyword>
<evidence type="ECO:0000256" key="7">
    <source>
        <dbReference type="ARBA" id="ARBA00023136"/>
    </source>
</evidence>
<evidence type="ECO:0000313" key="14">
    <source>
        <dbReference type="Proteomes" id="UP000095751"/>
    </source>
</evidence>
<comment type="function">
    <text evidence="10">Mannosylates Man(2)GlcNAc(2)-dolichol diphosphate and Man(1)GlcNAc(2)-dolichol diphosphate to form Man(3)GlcNAc(2)-dolichol diphosphate.</text>
</comment>
<sequence length="414" mass="46547">IHVVFVHLDLGIGGAEQLVIQLAKASQDLGYRVDIVTTRCDQDHCFAAVKEPDGVLSNNVCIYGRWIPPNIFGIATAFMSTIRMIYITYKVIKLQRHKSVDVVVVDVLPTSLPLLLSWMSTAGILFYCHFPDKLLLRNNRGGIIKKWYRKLLDAVEESTMGLADTLVVNSQFTLSQVEEHFPVLYSRRNKRQQQHQILQPIEVLYPALDTSNMVQANNRDKTKLSPIVSLNRFERKKNIGLLIRAYAYMTEQIKIKENASPLLPPLVIAGGYDTQNAENVEYRGELGALAKELGVLVDFRLDISDEERATLFQTALCVVYTPDREHFGIVPLEAGFAGTPCLAVNSGGPIETVRDNETGFLREPTPEAFGDALFVLIEDPQKATRMGQAGRNHVETIFGTKRFEKEWKVLVEET</sequence>
<evidence type="ECO:0000256" key="2">
    <source>
        <dbReference type="ARBA" id="ARBA00022676"/>
    </source>
</evidence>
<dbReference type="GO" id="GO:0005789">
    <property type="term" value="C:endoplasmic reticulum membrane"/>
    <property type="evidence" value="ECO:0007669"/>
    <property type="project" value="UniProtKB-SubCell"/>
</dbReference>
<accession>A0A1E7FNQ9</accession>
<comment type="similarity">
    <text evidence="10">Belongs to the glycosyltransferase group 1 family.</text>
</comment>
<dbReference type="OrthoDB" id="448893at2759"/>
<dbReference type="PANTHER" id="PTHR45918:SF1">
    <property type="entry name" value="ALPHA-1,3_1,6-MANNOSYLTRANSFERASE ALG2"/>
    <property type="match status" value="1"/>
</dbReference>
<dbReference type="SUPFAM" id="SSF53756">
    <property type="entry name" value="UDP-Glycosyltransferase/glycogen phosphorylase"/>
    <property type="match status" value="1"/>
</dbReference>
<dbReference type="EC" id="2.4.1.132" evidence="10"/>
<dbReference type="KEGG" id="fcy:FRACYDRAFT_158588"/>
<dbReference type="GO" id="GO:0004378">
    <property type="term" value="F:GDP-Man:Man(1)GlcNAc(2)-PP-Dol alpha-1,3-mannosyltransferase activity"/>
    <property type="evidence" value="ECO:0007669"/>
    <property type="project" value="UniProtKB-UniRule"/>
</dbReference>
<dbReference type="GO" id="GO:0102704">
    <property type="term" value="F:GDP-Man:Man(2)GlcNAc(2)-PP-Dol alpha-1,6-mannosyltransferase activity"/>
    <property type="evidence" value="ECO:0007669"/>
    <property type="project" value="UniProtKB-UniRule"/>
</dbReference>
<dbReference type="Gene3D" id="3.40.50.2000">
    <property type="entry name" value="Glycogen Phosphorylase B"/>
    <property type="match status" value="2"/>
</dbReference>
<dbReference type="EC" id="2.4.1.257" evidence="10"/>
<gene>
    <name evidence="13" type="ORF">FRACYDRAFT_158588</name>
</gene>
<dbReference type="InParanoid" id="A0A1E7FNQ9"/>
<dbReference type="EMBL" id="KV784355">
    <property type="protein sequence ID" value="OEU19764.1"/>
    <property type="molecule type" value="Genomic_DNA"/>
</dbReference>
<evidence type="ECO:0000259" key="12">
    <source>
        <dbReference type="Pfam" id="PF13439"/>
    </source>
</evidence>
<evidence type="ECO:0000256" key="9">
    <source>
        <dbReference type="ARBA" id="ARBA00045104"/>
    </source>
</evidence>
<feature type="non-terminal residue" evidence="13">
    <location>
        <position position="1"/>
    </location>
</feature>
<feature type="domain" description="Glycosyl transferase family 1" evidence="11">
    <location>
        <begin position="224"/>
        <end position="392"/>
    </location>
</feature>
<evidence type="ECO:0000256" key="8">
    <source>
        <dbReference type="ARBA" id="ARBA00045103"/>
    </source>
</evidence>
<evidence type="ECO:0000256" key="5">
    <source>
        <dbReference type="ARBA" id="ARBA00022824"/>
    </source>
</evidence>
<keyword evidence="2 10" id="KW-0328">Glycosyltransferase</keyword>
<keyword evidence="5" id="KW-0256">Endoplasmic reticulum</keyword>
<organism evidence="13 14">
    <name type="scientific">Fragilariopsis cylindrus CCMP1102</name>
    <dbReference type="NCBI Taxonomy" id="635003"/>
    <lineage>
        <taxon>Eukaryota</taxon>
        <taxon>Sar</taxon>
        <taxon>Stramenopiles</taxon>
        <taxon>Ochrophyta</taxon>
        <taxon>Bacillariophyta</taxon>
        <taxon>Bacillariophyceae</taxon>
        <taxon>Bacillariophycidae</taxon>
        <taxon>Bacillariales</taxon>
        <taxon>Bacillariaceae</taxon>
        <taxon>Fragilariopsis</taxon>
    </lineage>
</organism>
<keyword evidence="14" id="KW-1185">Reference proteome</keyword>
<evidence type="ECO:0000256" key="6">
    <source>
        <dbReference type="ARBA" id="ARBA00022989"/>
    </source>
</evidence>
<evidence type="ECO:0000256" key="10">
    <source>
        <dbReference type="RuleBase" id="RU367136"/>
    </source>
</evidence>
<keyword evidence="3 10" id="KW-0808">Transferase</keyword>
<evidence type="ECO:0000313" key="13">
    <source>
        <dbReference type="EMBL" id="OEU19764.1"/>
    </source>
</evidence>
<dbReference type="UniPathway" id="UPA00378"/>
<dbReference type="InterPro" id="IPR028098">
    <property type="entry name" value="Glyco_trans_4-like_N"/>
</dbReference>
<keyword evidence="4" id="KW-0812">Transmembrane</keyword>
<comment type="catalytic activity">
    <reaction evidence="8 10">
        <text>a beta-D-Man-(1-&gt;4)-beta-D-GlcNAc-(1-&gt;4)-alpha-D-GlcNAc-diphospho-di-trans,poly-cis-dolichol + GDP-alpha-D-mannose = an alpha-D-Man-(1-&gt;3)-beta-D-Man-(1-&gt;4)-beta-D-GlcNAc-(1-&gt;4)-alpha-D-GlcNAc-diphospho-di-trans,poly-cis-dolichol + GDP + H(+)</text>
        <dbReference type="Rhea" id="RHEA:29515"/>
        <dbReference type="Rhea" id="RHEA-COMP:19511"/>
        <dbReference type="Rhea" id="RHEA-COMP:19513"/>
        <dbReference type="ChEBI" id="CHEBI:15378"/>
        <dbReference type="ChEBI" id="CHEBI:57527"/>
        <dbReference type="ChEBI" id="CHEBI:58189"/>
        <dbReference type="ChEBI" id="CHEBI:58472"/>
        <dbReference type="ChEBI" id="CHEBI:132510"/>
        <dbReference type="EC" id="2.4.1.132"/>
    </reaction>
    <physiologicalReaction direction="left-to-right" evidence="8 10">
        <dbReference type="Rhea" id="RHEA:29516"/>
    </physiologicalReaction>
</comment>
<proteinExistence type="inferred from homology"/>
<dbReference type="AlphaFoldDB" id="A0A1E7FNQ9"/>
<comment type="subcellular location">
    <subcellularLocation>
        <location evidence="10">Endoplasmic reticulum membrane</location>
        <topology evidence="10">Single-pass membrane protein</topology>
    </subcellularLocation>
</comment>
<comment type="pathway">
    <text evidence="1 10">Protein modification; protein glycosylation.</text>
</comment>
<protein>
    <recommendedName>
        <fullName evidence="10">Alpha-1,3/1,6-mannosyltransferase ALG2</fullName>
        <ecNumber evidence="10">2.4.1.132</ecNumber>
        <ecNumber evidence="10">2.4.1.257</ecNumber>
    </recommendedName>
    <alternativeName>
        <fullName evidence="10">GDP-Man:Man(1)GlcNAc(2)-PP-Dol alpha-1,3-mannosyltransferase</fullName>
    </alternativeName>
</protein>
<comment type="catalytic activity">
    <reaction evidence="9 10">
        <text>an alpha-D-Man-(1-&gt;3)-beta-D-Man-(1-&gt;4)-beta-D-GlcNAc-(1-&gt;4)-alpha-D-GlcNAc-diphospho-di-trans,poly-cis-dolichol + GDP-alpha-D-mannose = an alpha-D-Man-(1-&gt;3)-[alpha-D-Man-(1-&gt;6)]-beta-D-Man-(1-&gt;4)-beta-D-GlcNAc-(1-&gt;4)-alpha-D-GlcNAc-diphospho-di-trans,poly-cis-dolichol + GDP + H(+)</text>
        <dbReference type="Rhea" id="RHEA:29519"/>
        <dbReference type="Rhea" id="RHEA-COMP:19513"/>
        <dbReference type="Rhea" id="RHEA-COMP:19515"/>
        <dbReference type="ChEBI" id="CHEBI:15378"/>
        <dbReference type="ChEBI" id="CHEBI:57527"/>
        <dbReference type="ChEBI" id="CHEBI:58189"/>
        <dbReference type="ChEBI" id="CHEBI:132510"/>
        <dbReference type="ChEBI" id="CHEBI:132511"/>
        <dbReference type="EC" id="2.4.1.257"/>
    </reaction>
    <physiologicalReaction direction="left-to-right" evidence="9 10">
        <dbReference type="Rhea" id="RHEA:29520"/>
    </physiologicalReaction>
</comment>
<evidence type="ECO:0000256" key="1">
    <source>
        <dbReference type="ARBA" id="ARBA00004922"/>
    </source>
</evidence>